<sequence>MKSGTAVAVRSVGRSSGRYGFKLKSCAGLERLFSDVE</sequence>
<dbReference type="Proteomes" id="UP000216363">
    <property type="component" value="Unassembled WGS sequence"/>
</dbReference>
<accession>A0A256GVH7</accession>
<reference evidence="1 2" key="1">
    <citation type="submission" date="2017-07" db="EMBL/GenBank/DDBJ databases">
        <title>Draft genome of Ochrobactrum lupini type strain LUP21.</title>
        <authorList>
            <person name="Krzyzanowska D.M."/>
            <person name="Jafra S."/>
        </authorList>
    </citation>
    <scope>NUCLEOTIDE SEQUENCE [LARGE SCALE GENOMIC DNA]</scope>
    <source>
        <strain evidence="1 2">LUP21</strain>
    </source>
</reference>
<comment type="caution">
    <text evidence="1">The sequence shown here is derived from an EMBL/GenBank/DDBJ whole genome shotgun (WGS) entry which is preliminary data.</text>
</comment>
<evidence type="ECO:0000313" key="2">
    <source>
        <dbReference type="Proteomes" id="UP000216363"/>
    </source>
</evidence>
<proteinExistence type="predicted"/>
<dbReference type="AlphaFoldDB" id="A0A256GVH7"/>
<evidence type="ECO:0000313" key="1">
    <source>
        <dbReference type="EMBL" id="OYR31187.1"/>
    </source>
</evidence>
<gene>
    <name evidence="1" type="ORF">CES86_1394</name>
</gene>
<name>A0A256GVH7_9HYPH</name>
<protein>
    <submittedName>
        <fullName evidence="1">Uncharacterized protein</fullName>
    </submittedName>
</protein>
<dbReference type="EMBL" id="NNRN01000041">
    <property type="protein sequence ID" value="OYR31187.1"/>
    <property type="molecule type" value="Genomic_DNA"/>
</dbReference>
<organism evidence="1 2">
    <name type="scientific">Brucella lupini</name>
    <dbReference type="NCBI Taxonomy" id="255457"/>
    <lineage>
        <taxon>Bacteria</taxon>
        <taxon>Pseudomonadati</taxon>
        <taxon>Pseudomonadota</taxon>
        <taxon>Alphaproteobacteria</taxon>
        <taxon>Hyphomicrobiales</taxon>
        <taxon>Brucellaceae</taxon>
        <taxon>Brucella/Ochrobactrum group</taxon>
        <taxon>Brucella</taxon>
    </lineage>
</organism>